<dbReference type="EMBL" id="SMYL01000010">
    <property type="protein sequence ID" value="TDK62797.1"/>
    <property type="molecule type" value="Genomic_DNA"/>
</dbReference>
<sequence length="277" mass="30871">MPTPFHFKAGNSPLLISMPHVGTTIPDDIAADMEPVALIKADTDWHLRELYSMAEQLGASIISAEYSRYVIDLNRPKEDSNLYPGQDTTGLCPVDTFSKQPLYRSGRLPNAEQISQRIEKYWQPYHTQLSSELARIKSQHGVALLWDAHSIASVVPRFFEGKLPDLNFGTADQKSCALSLQETLQNVMHKSPNAASFTHVFNGRFKGGYITRNYGQPQQHVHAIQLEKCQSIYMNETAPFAYRPDIAAQVQPLLTELLSACLTWAASQGKSHLAGSQ</sequence>
<dbReference type="NCBIfam" id="TIGR02017">
    <property type="entry name" value="hutG_amidohyd"/>
    <property type="match status" value="1"/>
</dbReference>
<gene>
    <name evidence="1" type="primary">hutG</name>
    <name evidence="1" type="ORF">E2I14_15975</name>
</gene>
<dbReference type="OrthoDB" id="8716700at2"/>
<dbReference type="EC" id="3.5.1.68" evidence="1"/>
<dbReference type="Gene3D" id="3.40.630.40">
    <property type="entry name" value="Zn-dependent exopeptidases"/>
    <property type="match status" value="1"/>
</dbReference>
<dbReference type="Proteomes" id="UP000294829">
    <property type="component" value="Unassembled WGS sequence"/>
</dbReference>
<keyword evidence="1" id="KW-0378">Hydrolase</keyword>
<name>A0A4V3AU27_9BURK</name>
<dbReference type="SUPFAM" id="SSF53187">
    <property type="entry name" value="Zn-dependent exopeptidases"/>
    <property type="match status" value="1"/>
</dbReference>
<accession>A0A4V3AU27</accession>
<keyword evidence="2" id="KW-1185">Reference proteome</keyword>
<evidence type="ECO:0000313" key="2">
    <source>
        <dbReference type="Proteomes" id="UP000294829"/>
    </source>
</evidence>
<protein>
    <submittedName>
        <fullName evidence="1">N-formylglutamate deformylase</fullName>
        <ecNumber evidence="1">3.5.1.68</ecNumber>
    </submittedName>
</protein>
<reference evidence="1 2" key="1">
    <citation type="submission" date="2019-03" db="EMBL/GenBank/DDBJ databases">
        <title>Sapientia aquatica gen. nov., sp. nov., isolated from a crater lake.</title>
        <authorList>
            <person name="Felfoldi T."/>
            <person name="Szabo A."/>
            <person name="Toth E."/>
            <person name="Schumann P."/>
            <person name="Keki Z."/>
            <person name="Marialigeti K."/>
            <person name="Mathe I."/>
        </authorList>
    </citation>
    <scope>NUCLEOTIDE SEQUENCE [LARGE SCALE GENOMIC DNA]</scope>
    <source>
        <strain evidence="1 2">SA-152</strain>
    </source>
</reference>
<dbReference type="InterPro" id="IPR010247">
    <property type="entry name" value="HutG_amidohyd"/>
</dbReference>
<dbReference type="GO" id="GO:0050129">
    <property type="term" value="F:N-formylglutamate deformylase activity"/>
    <property type="evidence" value="ECO:0007669"/>
    <property type="project" value="UniProtKB-EC"/>
</dbReference>
<dbReference type="Pfam" id="PF05013">
    <property type="entry name" value="FGase"/>
    <property type="match status" value="1"/>
</dbReference>
<dbReference type="RefSeq" id="WP_133330351.1">
    <property type="nucleotide sequence ID" value="NZ_SMYL01000010.1"/>
</dbReference>
<evidence type="ECO:0000313" key="1">
    <source>
        <dbReference type="EMBL" id="TDK62797.1"/>
    </source>
</evidence>
<dbReference type="AlphaFoldDB" id="A0A4V3AU27"/>
<comment type="caution">
    <text evidence="1">The sequence shown here is derived from an EMBL/GenBank/DDBJ whole genome shotgun (WGS) entry which is preliminary data.</text>
</comment>
<dbReference type="InterPro" id="IPR007709">
    <property type="entry name" value="N-FG_amidohydro"/>
</dbReference>
<proteinExistence type="predicted"/>
<organism evidence="1 2">
    <name type="scientific">Sapientia aquatica</name>
    <dbReference type="NCBI Taxonomy" id="1549640"/>
    <lineage>
        <taxon>Bacteria</taxon>
        <taxon>Pseudomonadati</taxon>
        <taxon>Pseudomonadota</taxon>
        <taxon>Betaproteobacteria</taxon>
        <taxon>Burkholderiales</taxon>
        <taxon>Oxalobacteraceae</taxon>
        <taxon>Sapientia</taxon>
    </lineage>
</organism>